<comment type="caution">
    <text evidence="2">The sequence shown here is derived from an EMBL/GenBank/DDBJ whole genome shotgun (WGS) entry which is preliminary data.</text>
</comment>
<gene>
    <name evidence="2" type="ORF">GCM10010211_58650</name>
</gene>
<keyword evidence="3" id="KW-1185">Reference proteome</keyword>
<proteinExistence type="predicted"/>
<sequence>MPDQEYGADPGTRPAVSGTEQRPELEPTVLKGPDSARSVDLLGYTYASLHYSSDGKPLSDWLVWFPRWREETRGRGQ</sequence>
<name>A0ABQ2VJ06_9ACTN</name>
<organism evidence="2 3">
    <name type="scientific">Streptomyces albospinus</name>
    <dbReference type="NCBI Taxonomy" id="285515"/>
    <lineage>
        <taxon>Bacteria</taxon>
        <taxon>Bacillati</taxon>
        <taxon>Actinomycetota</taxon>
        <taxon>Actinomycetes</taxon>
        <taxon>Kitasatosporales</taxon>
        <taxon>Streptomycetaceae</taxon>
        <taxon>Streptomyces</taxon>
    </lineage>
</organism>
<accession>A0ABQ2VJ06</accession>
<protein>
    <submittedName>
        <fullName evidence="2">Uncharacterized protein</fullName>
    </submittedName>
</protein>
<evidence type="ECO:0000313" key="2">
    <source>
        <dbReference type="EMBL" id="GGU84869.1"/>
    </source>
</evidence>
<dbReference type="RefSeq" id="WP_189304998.1">
    <property type="nucleotide sequence ID" value="NZ_BMRP01000025.1"/>
</dbReference>
<evidence type="ECO:0000313" key="3">
    <source>
        <dbReference type="Proteomes" id="UP000654471"/>
    </source>
</evidence>
<feature type="region of interest" description="Disordered" evidence="1">
    <location>
        <begin position="1"/>
        <end position="34"/>
    </location>
</feature>
<reference evidence="3" key="1">
    <citation type="journal article" date="2019" name="Int. J. Syst. Evol. Microbiol.">
        <title>The Global Catalogue of Microorganisms (GCM) 10K type strain sequencing project: providing services to taxonomists for standard genome sequencing and annotation.</title>
        <authorList>
            <consortium name="The Broad Institute Genomics Platform"/>
            <consortium name="The Broad Institute Genome Sequencing Center for Infectious Disease"/>
            <person name="Wu L."/>
            <person name="Ma J."/>
        </authorList>
    </citation>
    <scope>NUCLEOTIDE SEQUENCE [LARGE SCALE GENOMIC DNA]</scope>
    <source>
        <strain evidence="3">JCM 3399</strain>
    </source>
</reference>
<evidence type="ECO:0000256" key="1">
    <source>
        <dbReference type="SAM" id="MobiDB-lite"/>
    </source>
</evidence>
<dbReference type="EMBL" id="BMRP01000025">
    <property type="protein sequence ID" value="GGU84869.1"/>
    <property type="molecule type" value="Genomic_DNA"/>
</dbReference>
<dbReference type="Proteomes" id="UP000654471">
    <property type="component" value="Unassembled WGS sequence"/>
</dbReference>